<evidence type="ECO:0000313" key="5">
    <source>
        <dbReference type="Proteomes" id="UP000571950"/>
    </source>
</evidence>
<evidence type="ECO:0000256" key="1">
    <source>
        <dbReference type="ARBA" id="ARBA00010211"/>
    </source>
</evidence>
<organism evidence="4 5">
    <name type="scientific">Sphingobium jiangsuense</name>
    <dbReference type="NCBI Taxonomy" id="870476"/>
    <lineage>
        <taxon>Bacteria</taxon>
        <taxon>Pseudomonadati</taxon>
        <taxon>Pseudomonadota</taxon>
        <taxon>Alphaproteobacteria</taxon>
        <taxon>Sphingomonadales</taxon>
        <taxon>Sphingomonadaceae</taxon>
        <taxon>Sphingobium</taxon>
    </lineage>
</organism>
<comment type="similarity">
    <text evidence="1">Belongs to the FAH family.</text>
</comment>
<dbReference type="GO" id="GO:0016853">
    <property type="term" value="F:isomerase activity"/>
    <property type="evidence" value="ECO:0007669"/>
    <property type="project" value="UniProtKB-ARBA"/>
</dbReference>
<gene>
    <name evidence="4" type="ORF">GGR43_000832</name>
</gene>
<evidence type="ECO:0000256" key="2">
    <source>
        <dbReference type="ARBA" id="ARBA00022723"/>
    </source>
</evidence>
<dbReference type="Pfam" id="PF01557">
    <property type="entry name" value="FAA_hydrolase"/>
    <property type="match status" value="1"/>
</dbReference>
<dbReference type="SUPFAM" id="SSF56529">
    <property type="entry name" value="FAH"/>
    <property type="match status" value="1"/>
</dbReference>
<name>A0A7W6BHK1_9SPHN</name>
<dbReference type="GO" id="GO:0019752">
    <property type="term" value="P:carboxylic acid metabolic process"/>
    <property type="evidence" value="ECO:0007669"/>
    <property type="project" value="UniProtKB-ARBA"/>
</dbReference>
<accession>A0A7W6BHK1</accession>
<dbReference type="FunFam" id="3.90.850.10:FF:000002">
    <property type="entry name" value="2-hydroxyhepta-2,4-diene-1,7-dioate isomerase"/>
    <property type="match status" value="1"/>
</dbReference>
<proteinExistence type="inferred from homology"/>
<evidence type="ECO:0000313" key="4">
    <source>
        <dbReference type="EMBL" id="MBB3925131.1"/>
    </source>
</evidence>
<dbReference type="RefSeq" id="WP_284276865.1">
    <property type="nucleotide sequence ID" value="NZ_BSPS01000007.1"/>
</dbReference>
<dbReference type="Proteomes" id="UP000571950">
    <property type="component" value="Unassembled WGS sequence"/>
</dbReference>
<feature type="domain" description="Fumarylacetoacetase-like C-terminal" evidence="3">
    <location>
        <begin position="70"/>
        <end position="274"/>
    </location>
</feature>
<protein>
    <submittedName>
        <fullName evidence="4">2-keto-4-pentenoate hydratase/2-oxohepta-3-ene-1,7-dioic acid hydratase in catechol pathway</fullName>
    </submittedName>
</protein>
<dbReference type="PANTHER" id="PTHR42796">
    <property type="entry name" value="FUMARYLACETOACETATE HYDROLASE DOMAIN-CONTAINING PROTEIN 2A-RELATED"/>
    <property type="match status" value="1"/>
</dbReference>
<dbReference type="InterPro" id="IPR051121">
    <property type="entry name" value="FAH"/>
</dbReference>
<evidence type="ECO:0000259" key="3">
    <source>
        <dbReference type="Pfam" id="PF01557"/>
    </source>
</evidence>
<dbReference type="EMBL" id="JACIDT010000002">
    <property type="protein sequence ID" value="MBB3925131.1"/>
    <property type="molecule type" value="Genomic_DNA"/>
</dbReference>
<reference evidence="4 5" key="1">
    <citation type="submission" date="2020-08" db="EMBL/GenBank/DDBJ databases">
        <title>Genomic Encyclopedia of Type Strains, Phase IV (KMG-IV): sequencing the most valuable type-strain genomes for metagenomic binning, comparative biology and taxonomic classification.</title>
        <authorList>
            <person name="Goeker M."/>
        </authorList>
    </citation>
    <scope>NUCLEOTIDE SEQUENCE [LARGE SCALE GENOMIC DNA]</scope>
    <source>
        <strain evidence="4 5">DSM 26189</strain>
    </source>
</reference>
<dbReference type="PANTHER" id="PTHR42796:SF4">
    <property type="entry name" value="FUMARYLACETOACETATE HYDROLASE DOMAIN-CONTAINING PROTEIN 2A"/>
    <property type="match status" value="1"/>
</dbReference>
<comment type="caution">
    <text evidence="4">The sequence shown here is derived from an EMBL/GenBank/DDBJ whole genome shotgun (WGS) entry which is preliminary data.</text>
</comment>
<keyword evidence="5" id="KW-1185">Reference proteome</keyword>
<dbReference type="Gene3D" id="3.90.850.10">
    <property type="entry name" value="Fumarylacetoacetase-like, C-terminal domain"/>
    <property type="match status" value="1"/>
</dbReference>
<dbReference type="AlphaFoldDB" id="A0A7W6BHK1"/>
<dbReference type="InterPro" id="IPR036663">
    <property type="entry name" value="Fumarylacetoacetase_C_sf"/>
</dbReference>
<sequence>MTKYVSFRRPDGAPGFGRLDGGEIVELAAAGGPQSLKAALAEGTLAALKDGARFAAADIVLLPVIPDPAKILCVGLNYADHVKETGREQKEHPAIFVRYADSLVAHGQPLVKPAVTDRFDYEGELAVVIGKPCHKVKRADAHAYIAGYAPFNDGSARDWQRHNIQFTPGKTFPGTGGFGPALVTPDEIGDLGALRVQTRLNGQLVQDQPIADMIWDIGTVIEYISAFTPLAPGDVIATGTPGGVGDKRTPPLYMKAGDKVEVEIGNIGILTNRVIDEQ</sequence>
<dbReference type="GO" id="GO:0046872">
    <property type="term" value="F:metal ion binding"/>
    <property type="evidence" value="ECO:0007669"/>
    <property type="project" value="UniProtKB-KW"/>
</dbReference>
<dbReference type="InterPro" id="IPR011234">
    <property type="entry name" value="Fumarylacetoacetase-like_C"/>
</dbReference>
<keyword evidence="2" id="KW-0479">Metal-binding</keyword>